<keyword evidence="2" id="KW-1003">Cell membrane</keyword>
<dbReference type="Pfam" id="PF09924">
    <property type="entry name" value="LPG_synthase_C"/>
    <property type="match status" value="1"/>
</dbReference>
<dbReference type="PANTHER" id="PTHR34697:SF2">
    <property type="entry name" value="PHOSPHATIDYLGLYCEROL LYSYLTRANSFERASE"/>
    <property type="match status" value="1"/>
</dbReference>
<evidence type="ECO:0000256" key="2">
    <source>
        <dbReference type="ARBA" id="ARBA00022475"/>
    </source>
</evidence>
<feature type="transmembrane region" description="Helical" evidence="7">
    <location>
        <begin position="66"/>
        <end position="84"/>
    </location>
</feature>
<evidence type="ECO:0000256" key="6">
    <source>
        <dbReference type="ARBA" id="ARBA00023136"/>
    </source>
</evidence>
<feature type="transmembrane region" description="Helical" evidence="7">
    <location>
        <begin position="457"/>
        <end position="475"/>
    </location>
</feature>
<keyword evidence="10" id="KW-1185">Reference proteome</keyword>
<dbReference type="EMBL" id="CP053708">
    <property type="protein sequence ID" value="QKE90684.1"/>
    <property type="molecule type" value="Genomic_DNA"/>
</dbReference>
<dbReference type="RefSeq" id="WP_171835635.1">
    <property type="nucleotide sequence ID" value="NZ_CP053708.1"/>
</dbReference>
<dbReference type="GO" id="GO:0055091">
    <property type="term" value="P:phospholipid homeostasis"/>
    <property type="evidence" value="ECO:0007669"/>
    <property type="project" value="TreeGrafter"/>
</dbReference>
<accession>A0A6M8HQG9</accession>
<feature type="transmembrane region" description="Helical" evidence="7">
    <location>
        <begin position="140"/>
        <end position="166"/>
    </location>
</feature>
<feature type="transmembrane region" description="Helical" evidence="7">
    <location>
        <begin position="221"/>
        <end position="244"/>
    </location>
</feature>
<name>A0A6M8HQG9_9PROT</name>
<feature type="transmembrane region" description="Helical" evidence="7">
    <location>
        <begin position="250"/>
        <end position="269"/>
    </location>
</feature>
<dbReference type="PANTHER" id="PTHR34697">
    <property type="entry name" value="PHOSPHATIDYLGLYCEROL LYSYLTRANSFERASE"/>
    <property type="match status" value="1"/>
</dbReference>
<feature type="transmembrane region" description="Helical" evidence="7">
    <location>
        <begin position="104"/>
        <end position="128"/>
    </location>
</feature>
<keyword evidence="3" id="KW-0808">Transferase</keyword>
<dbReference type="InterPro" id="IPR022791">
    <property type="entry name" value="L-PG_synthase/AglD"/>
</dbReference>
<feature type="transmembrane region" description="Helical" evidence="7">
    <location>
        <begin position="401"/>
        <end position="425"/>
    </location>
</feature>
<keyword evidence="6 7" id="KW-0472">Membrane</keyword>
<proteinExistence type="predicted"/>
<evidence type="ECO:0000256" key="1">
    <source>
        <dbReference type="ARBA" id="ARBA00004651"/>
    </source>
</evidence>
<feature type="transmembrane region" description="Helical" evidence="7">
    <location>
        <begin position="178"/>
        <end position="200"/>
    </location>
</feature>
<dbReference type="KEGG" id="lck:HN018_12135"/>
<evidence type="ECO:0000259" key="8">
    <source>
        <dbReference type="Pfam" id="PF09924"/>
    </source>
</evidence>
<feature type="domain" description="Phosphatidylglycerol lysyltransferase C-terminal" evidence="8">
    <location>
        <begin position="590"/>
        <end position="657"/>
    </location>
</feature>
<feature type="transmembrane region" description="Helical" evidence="7">
    <location>
        <begin position="307"/>
        <end position="325"/>
    </location>
</feature>
<dbReference type="InterPro" id="IPR024320">
    <property type="entry name" value="LPG_synthase_C"/>
</dbReference>
<sequence>MMSSRPPGCLDEDPGRPPPAWRRVLRRLPPLIGLLLFVAAIYAVQKEVRHLSIAQIRDSLLGIPRASLFASAGFTLLSYFVLSFYDRLATIHVGYRLSFGRTAFAAFCSYVLSHNLGFAAISGAAVRFRLYGNWGLRPAAITQIIAFCSLTYLLGACTLIGAVLLLEPGSLPMLSAKVSPVLLTLIGVCAWSVVALYVGLSARLKSVTLWRWTISLPGLRMSIGQVAVAALDVAATAAIAYTLLPDGIGLSYPAFLAIYIASYSAGLIAGVPGGLGVFDGAMVLGLSPFLPAPTALGVILVFRLFYYIIPLFIAGLLFAGHELLLRSDTLFAGRLGAGHAVRVRPSGVVRESEADFAVIVAAAAVSLCGAMLLALGAIETVPDLSFALPAPAGLFAPDNSLVLFIEAAGDYIPSLIGAVLMGLAIGLSQRVTLAWGTTLLLLCIAAAITALRGLPLAVPGVLILAALVIAPFRSSYYRHARLLSEPLAPATVLPLLLLLGCVLMLVQLEPDIHSFADNSWLELVAGRNMSGRTRLSVGLSVLIGLLAIARLILPGRISPTPWNADAEAKYRALAPGTSLPVTVPDGLVLGETGRALIPFRRLGRIVAGLGDPAGAASDQVSTIWRLRDLAVQEGREPVFWKVGPDLLAVYADLGLEAWPIDTGSAGPDNERRYLCCPAERGAVLLVLLDLEFSAPVS</sequence>
<keyword evidence="4 7" id="KW-0812">Transmembrane</keyword>
<dbReference type="GO" id="GO:0005886">
    <property type="term" value="C:plasma membrane"/>
    <property type="evidence" value="ECO:0007669"/>
    <property type="project" value="UniProtKB-SubCell"/>
</dbReference>
<dbReference type="Proteomes" id="UP000500767">
    <property type="component" value="Chromosome"/>
</dbReference>
<organism evidence="9 10">
    <name type="scientific">Lichenicola cladoniae</name>
    <dbReference type="NCBI Taxonomy" id="1484109"/>
    <lineage>
        <taxon>Bacteria</taxon>
        <taxon>Pseudomonadati</taxon>
        <taxon>Pseudomonadota</taxon>
        <taxon>Alphaproteobacteria</taxon>
        <taxon>Acetobacterales</taxon>
        <taxon>Acetobacteraceae</taxon>
        <taxon>Lichenicola</taxon>
    </lineage>
</organism>
<feature type="transmembrane region" description="Helical" evidence="7">
    <location>
        <begin position="487"/>
        <end position="508"/>
    </location>
</feature>
<dbReference type="GO" id="GO:0016755">
    <property type="term" value="F:aminoacyltransferase activity"/>
    <property type="evidence" value="ECO:0007669"/>
    <property type="project" value="TreeGrafter"/>
</dbReference>
<dbReference type="InterPro" id="IPR051211">
    <property type="entry name" value="PG_lysyltransferase"/>
</dbReference>
<feature type="transmembrane region" description="Helical" evidence="7">
    <location>
        <begin position="356"/>
        <end position="378"/>
    </location>
</feature>
<dbReference type="Pfam" id="PF03706">
    <property type="entry name" value="LPG_synthase_TM"/>
    <property type="match status" value="1"/>
</dbReference>
<feature type="transmembrane region" description="Helical" evidence="7">
    <location>
        <begin position="432"/>
        <end position="451"/>
    </location>
</feature>
<gene>
    <name evidence="9" type="ORF">HN018_12135</name>
</gene>
<evidence type="ECO:0000313" key="10">
    <source>
        <dbReference type="Proteomes" id="UP000500767"/>
    </source>
</evidence>
<evidence type="ECO:0000313" key="9">
    <source>
        <dbReference type="EMBL" id="QKE90684.1"/>
    </source>
</evidence>
<evidence type="ECO:0000256" key="4">
    <source>
        <dbReference type="ARBA" id="ARBA00022692"/>
    </source>
</evidence>
<feature type="transmembrane region" description="Helical" evidence="7">
    <location>
        <begin position="28"/>
        <end position="45"/>
    </location>
</feature>
<dbReference type="AlphaFoldDB" id="A0A6M8HQG9"/>
<reference evidence="9 10" key="1">
    <citation type="journal article" date="2014" name="World J. Microbiol. Biotechnol.">
        <title>Biodiversity and physiological characteristics of Antarctic and Arctic lichens-associated bacteria.</title>
        <authorList>
            <person name="Lee Y.M."/>
            <person name="Kim E.H."/>
            <person name="Lee H.K."/>
            <person name="Hong S.G."/>
        </authorList>
    </citation>
    <scope>NUCLEOTIDE SEQUENCE [LARGE SCALE GENOMIC DNA]</scope>
    <source>
        <strain evidence="9 10">PAMC 26569</strain>
    </source>
</reference>
<feature type="transmembrane region" description="Helical" evidence="7">
    <location>
        <begin position="535"/>
        <end position="553"/>
    </location>
</feature>
<comment type="subcellular location">
    <subcellularLocation>
        <location evidence="1">Cell membrane</location>
        <topology evidence="1">Multi-pass membrane protein</topology>
    </subcellularLocation>
</comment>
<evidence type="ECO:0000256" key="5">
    <source>
        <dbReference type="ARBA" id="ARBA00022989"/>
    </source>
</evidence>
<protein>
    <submittedName>
        <fullName evidence="9">Lysylphosphatidylglycerol synthetase family protein</fullName>
    </submittedName>
</protein>
<keyword evidence="5 7" id="KW-1133">Transmembrane helix</keyword>
<evidence type="ECO:0000256" key="3">
    <source>
        <dbReference type="ARBA" id="ARBA00022679"/>
    </source>
</evidence>
<evidence type="ECO:0000256" key="7">
    <source>
        <dbReference type="SAM" id="Phobius"/>
    </source>
</evidence>